<name>A0A1H3DHV2_9FLAO</name>
<dbReference type="EMBL" id="FNMV01000013">
    <property type="protein sequence ID" value="SDX65920.1"/>
    <property type="molecule type" value="Genomic_DNA"/>
</dbReference>
<accession>A0A1H3DHV2</accession>
<protein>
    <recommendedName>
        <fullName evidence="3">Tellurite resistance protein TerB</fullName>
    </recommendedName>
</protein>
<dbReference type="STRING" id="229203.SAMN05444338_11313"/>
<dbReference type="Proteomes" id="UP000198569">
    <property type="component" value="Unassembled WGS sequence"/>
</dbReference>
<evidence type="ECO:0008006" key="3">
    <source>
        <dbReference type="Google" id="ProtNLM"/>
    </source>
</evidence>
<dbReference type="RefSeq" id="WP_091434041.1">
    <property type="nucleotide sequence ID" value="NZ_FNMV01000013.1"/>
</dbReference>
<proteinExistence type="predicted"/>
<organism evidence="1 2">
    <name type="scientific">Flavobacterium degerlachei</name>
    <dbReference type="NCBI Taxonomy" id="229203"/>
    <lineage>
        <taxon>Bacteria</taxon>
        <taxon>Pseudomonadati</taxon>
        <taxon>Bacteroidota</taxon>
        <taxon>Flavobacteriia</taxon>
        <taxon>Flavobacteriales</taxon>
        <taxon>Flavobacteriaceae</taxon>
        <taxon>Flavobacterium</taxon>
    </lineage>
</organism>
<evidence type="ECO:0000313" key="1">
    <source>
        <dbReference type="EMBL" id="SDX65920.1"/>
    </source>
</evidence>
<dbReference type="InterPro" id="IPR029024">
    <property type="entry name" value="TerB-like"/>
</dbReference>
<sequence length="133" mass="15536">MNTYEEKKSLLLEMIAFSTVDGHLQKREYEFLFLIANELNIEKGGFNDLFHQELPILPIKTEFQRIQQFYRLALLMHSDGVLHIKESVAIKEIAIRMGLNPEASKRVLKKMEKSPNTVISGDVLMRIFKEERN</sequence>
<keyword evidence="2" id="KW-1185">Reference proteome</keyword>
<dbReference type="OrthoDB" id="1143847at2"/>
<evidence type="ECO:0000313" key="2">
    <source>
        <dbReference type="Proteomes" id="UP000198569"/>
    </source>
</evidence>
<dbReference type="SUPFAM" id="SSF158682">
    <property type="entry name" value="TerB-like"/>
    <property type="match status" value="1"/>
</dbReference>
<dbReference type="AlphaFoldDB" id="A0A1H3DHV2"/>
<gene>
    <name evidence="1" type="ORF">SAMN05444338_11313</name>
</gene>
<reference evidence="2" key="1">
    <citation type="submission" date="2016-10" db="EMBL/GenBank/DDBJ databases">
        <authorList>
            <person name="Varghese N."/>
            <person name="Submissions S."/>
        </authorList>
    </citation>
    <scope>NUCLEOTIDE SEQUENCE [LARGE SCALE GENOMIC DNA]</scope>
    <source>
        <strain evidence="2">DSM 15718</strain>
    </source>
</reference>